<dbReference type="PROSITE" id="PS00070">
    <property type="entry name" value="ALDEHYDE_DEHYDR_CYS"/>
    <property type="match status" value="1"/>
</dbReference>
<keyword evidence="2 4" id="KW-0560">Oxidoreductase</keyword>
<dbReference type="InterPro" id="IPR016162">
    <property type="entry name" value="Ald_DH_N"/>
</dbReference>
<dbReference type="InterPro" id="IPR016160">
    <property type="entry name" value="Ald_DH_CS_CYS"/>
</dbReference>
<evidence type="ECO:0000256" key="1">
    <source>
        <dbReference type="ARBA" id="ARBA00009986"/>
    </source>
</evidence>
<feature type="domain" description="Aldehyde dehydrogenase" evidence="9">
    <location>
        <begin position="37"/>
        <end position="457"/>
    </location>
</feature>
<evidence type="ECO:0000256" key="5">
    <source>
        <dbReference type="PIRSR" id="PIRSR036492-1"/>
    </source>
</evidence>
<evidence type="ECO:0000313" key="11">
    <source>
        <dbReference type="Proteomes" id="UP001153737"/>
    </source>
</evidence>
<dbReference type="InterPro" id="IPR015590">
    <property type="entry name" value="Aldehyde_DH_dom"/>
</dbReference>
<evidence type="ECO:0000313" key="10">
    <source>
        <dbReference type="EMBL" id="CAH1115972.1"/>
    </source>
</evidence>
<feature type="active site" evidence="5">
    <location>
        <position position="275"/>
    </location>
</feature>
<dbReference type="AlphaFoldDB" id="A0A9P0DFE2"/>
<feature type="active site" evidence="5 6">
    <location>
        <position position="241"/>
    </location>
</feature>
<keyword evidence="8" id="KW-0812">Transmembrane</keyword>
<evidence type="ECO:0000259" key="9">
    <source>
        <dbReference type="Pfam" id="PF00171"/>
    </source>
</evidence>
<dbReference type="GO" id="GO:0006081">
    <property type="term" value="P:aldehyde metabolic process"/>
    <property type="evidence" value="ECO:0007669"/>
    <property type="project" value="InterPro"/>
</dbReference>
<organism evidence="10 11">
    <name type="scientific">Phaedon cochleariae</name>
    <name type="common">Mustard beetle</name>
    <dbReference type="NCBI Taxonomy" id="80249"/>
    <lineage>
        <taxon>Eukaryota</taxon>
        <taxon>Metazoa</taxon>
        <taxon>Ecdysozoa</taxon>
        <taxon>Arthropoda</taxon>
        <taxon>Hexapoda</taxon>
        <taxon>Insecta</taxon>
        <taxon>Pterygota</taxon>
        <taxon>Neoptera</taxon>
        <taxon>Endopterygota</taxon>
        <taxon>Coleoptera</taxon>
        <taxon>Polyphaga</taxon>
        <taxon>Cucujiformia</taxon>
        <taxon>Chrysomeloidea</taxon>
        <taxon>Chrysomelidae</taxon>
        <taxon>Chrysomelinae</taxon>
        <taxon>Chrysomelini</taxon>
        <taxon>Phaedon</taxon>
    </lineage>
</organism>
<dbReference type="InterPro" id="IPR012394">
    <property type="entry name" value="Aldehyde_DH_NAD(P)"/>
</dbReference>
<evidence type="ECO:0000256" key="7">
    <source>
        <dbReference type="RuleBase" id="RU003345"/>
    </source>
</evidence>
<dbReference type="Pfam" id="PF00171">
    <property type="entry name" value="Aldedh"/>
    <property type="match status" value="1"/>
</dbReference>
<dbReference type="EMBL" id="OU896707">
    <property type="protein sequence ID" value="CAH1115972.1"/>
    <property type="molecule type" value="Genomic_DNA"/>
</dbReference>
<dbReference type="PANTHER" id="PTHR43570:SF16">
    <property type="entry name" value="ALDEHYDE DEHYDROGENASE TYPE III, ISOFORM Q"/>
    <property type="match status" value="1"/>
</dbReference>
<feature type="transmembrane region" description="Helical" evidence="8">
    <location>
        <begin position="506"/>
        <end position="526"/>
    </location>
</feature>
<evidence type="ECO:0000256" key="3">
    <source>
        <dbReference type="ARBA" id="ARBA00023027"/>
    </source>
</evidence>
<comment type="similarity">
    <text evidence="1 4 7">Belongs to the aldehyde dehydrogenase family.</text>
</comment>
<name>A0A9P0DFE2_PHACE</name>
<dbReference type="Proteomes" id="UP001153737">
    <property type="component" value="Chromosome 1"/>
</dbReference>
<gene>
    <name evidence="10" type="ORF">PHAECO_LOCUS664</name>
</gene>
<dbReference type="GO" id="GO:0005737">
    <property type="term" value="C:cytoplasm"/>
    <property type="evidence" value="ECO:0007669"/>
    <property type="project" value="TreeGrafter"/>
</dbReference>
<accession>A0A9P0DFE2</accession>
<dbReference type="InterPro" id="IPR029510">
    <property type="entry name" value="Ald_DH_CS_GLU"/>
</dbReference>
<dbReference type="InterPro" id="IPR016161">
    <property type="entry name" value="Ald_DH/histidinol_DH"/>
</dbReference>
<keyword evidence="8" id="KW-1133">Transmembrane helix</keyword>
<dbReference type="InterPro" id="IPR016163">
    <property type="entry name" value="Ald_DH_C"/>
</dbReference>
<evidence type="ECO:0000256" key="6">
    <source>
        <dbReference type="PROSITE-ProRule" id="PRU10007"/>
    </source>
</evidence>
<reference evidence="10" key="1">
    <citation type="submission" date="2022-01" db="EMBL/GenBank/DDBJ databases">
        <authorList>
            <person name="King R."/>
        </authorList>
    </citation>
    <scope>NUCLEOTIDE SEQUENCE</scope>
</reference>
<keyword evidence="8" id="KW-0472">Membrane</keyword>
<evidence type="ECO:0000256" key="4">
    <source>
        <dbReference type="PIRNR" id="PIRNR036492"/>
    </source>
</evidence>
<proteinExistence type="inferred from homology"/>
<dbReference type="PANTHER" id="PTHR43570">
    <property type="entry name" value="ALDEHYDE DEHYDROGENASE"/>
    <property type="match status" value="1"/>
</dbReference>
<dbReference type="Gene3D" id="3.40.605.10">
    <property type="entry name" value="Aldehyde Dehydrogenase, Chain A, domain 1"/>
    <property type="match status" value="1"/>
</dbReference>
<reference evidence="10" key="2">
    <citation type="submission" date="2022-10" db="EMBL/GenBank/DDBJ databases">
        <authorList>
            <consortium name="ENA_rothamsted_submissions"/>
            <consortium name="culmorum"/>
            <person name="King R."/>
        </authorList>
    </citation>
    <scope>NUCLEOTIDE SEQUENCE</scope>
</reference>
<dbReference type="FunFam" id="3.40.309.10:FF:000003">
    <property type="entry name" value="Aldehyde dehydrogenase"/>
    <property type="match status" value="1"/>
</dbReference>
<dbReference type="OrthoDB" id="8825892at2759"/>
<evidence type="ECO:0000256" key="2">
    <source>
        <dbReference type="ARBA" id="ARBA00023002"/>
    </source>
</evidence>
<protein>
    <recommendedName>
        <fullName evidence="4">Aldehyde dehydrogenase</fullName>
    </recommendedName>
</protein>
<dbReference type="PIRSF" id="PIRSF036492">
    <property type="entry name" value="ALDH"/>
    <property type="match status" value="1"/>
</dbReference>
<dbReference type="FunFam" id="3.40.605.10:FF:000004">
    <property type="entry name" value="Aldehyde dehydrogenase"/>
    <property type="match status" value="1"/>
</dbReference>
<sequence length="530" mass="58803">MSLDPMRISDRILLIQLWCLKLQGTRILLPNMSTPAEAVQTARKAFASGVTRSYDFRMKQIKALLRMVEENEAKLVDAIVKDVRKPKFEAVGYEIESVKKALKNIISNLENWMKPQEPGKPKAFINDEVIIQPEPYGVVLIIGAWNYPILLTLDPFTGAIAAGNTVILKPSEIAPHSAKILADLIPKYLAPDCYQVVNGGIPETTKLLAERFDYIFYTGSSSVGKIVHQAASKFLTPVTLELGGKSPVYVDETADLDLTAARILFGRLANAGQSCIAPDYVLCRREIQSKLVAACKKVIDKWYGGNVKTNPDYGRIVNENHFRRVVKLLEGAKIAIGGAHDVSDLYIEPTILEDVQPTHPVMQEEIFGPILPLITIKDAREAVDFINEREKPLALYVFSTDKQVQDLFLKNTSSGNMVVNDSFIHISCDTFMFGGVGNSGMGGYHGKYSFDTFSHMKGTLIKKLNRLGEYANLARYPPFSEKKLNFITAAVKKRPSLPGLGCLSKFVIFGLGIGAAFLGQFLVMYMEKRK</sequence>
<dbReference type="SUPFAM" id="SSF53720">
    <property type="entry name" value="ALDH-like"/>
    <property type="match status" value="1"/>
</dbReference>
<keyword evidence="3" id="KW-0520">NAD</keyword>
<dbReference type="GO" id="GO:0004029">
    <property type="term" value="F:aldehyde dehydrogenase (NAD+) activity"/>
    <property type="evidence" value="ECO:0007669"/>
    <property type="project" value="TreeGrafter"/>
</dbReference>
<evidence type="ECO:0000256" key="8">
    <source>
        <dbReference type="SAM" id="Phobius"/>
    </source>
</evidence>
<dbReference type="PROSITE" id="PS00687">
    <property type="entry name" value="ALDEHYDE_DEHYDR_GLU"/>
    <property type="match status" value="1"/>
</dbReference>
<dbReference type="Gene3D" id="3.40.309.10">
    <property type="entry name" value="Aldehyde Dehydrogenase, Chain A, domain 2"/>
    <property type="match status" value="1"/>
</dbReference>
<keyword evidence="11" id="KW-1185">Reference proteome</keyword>